<gene>
    <name evidence="2" type="ORF">Agabi119p4_10829</name>
</gene>
<dbReference type="GO" id="GO:0030151">
    <property type="term" value="F:molybdenum ion binding"/>
    <property type="evidence" value="ECO:0007669"/>
    <property type="project" value="InterPro"/>
</dbReference>
<dbReference type="InterPro" id="IPR011037">
    <property type="entry name" value="Pyrv_Knase-like_insert_dom_sf"/>
</dbReference>
<evidence type="ECO:0000259" key="1">
    <source>
        <dbReference type="PROSITE" id="PS51340"/>
    </source>
</evidence>
<sequence>MTSQISSDFSYAGLLAAAVVFLAFSRTVIKAFKGRNSIPRTGRLPPQDGIVKVAKIFVHPIKSCRGTSVERVKYTEEGLENDRFWCVIDAETHKLVLIRPLIQTDSSSSPGEGSLVVTFPEDAGYETFTVPLRPSAATLKTWTMLTDIIMWSPDPAMDGYICPTSIEGSISPSDIMSRYIGKPVHLVYKGPAQRASRTTHEFPDLKSFAHFQDMYPMMMLSEENLAVVEEEARPLVGKQGVGEKWKDAAVKVERFRPNIVFRGAGAFGEDDWEEISIGSKGAPSITLVSKTARCLLPNVDPDTGIKDAAVPYKVMMKFRKGIDPADKMKPCFGCNGVPKGEGEMKVGDTVYVKKMW</sequence>
<name>A0A8H7C0U6_AGABI</name>
<accession>A0A8H7C0U6</accession>
<dbReference type="PROSITE" id="PS51340">
    <property type="entry name" value="MOSC"/>
    <property type="match status" value="1"/>
</dbReference>
<feature type="domain" description="MOSC" evidence="1">
    <location>
        <begin position="190"/>
        <end position="353"/>
    </location>
</feature>
<dbReference type="EMBL" id="JABXXO010000015">
    <property type="protein sequence ID" value="KAF7760153.1"/>
    <property type="molecule type" value="Genomic_DNA"/>
</dbReference>
<comment type="caution">
    <text evidence="2">The sequence shown here is derived from an EMBL/GenBank/DDBJ whole genome shotgun (WGS) entry which is preliminary data.</text>
</comment>
<evidence type="ECO:0000313" key="3">
    <source>
        <dbReference type="Proteomes" id="UP000629468"/>
    </source>
</evidence>
<reference evidence="2 3" key="1">
    <citation type="journal article" name="Sci. Rep.">
        <title>Telomere-to-telomere assembled and centromere annotated genomes of the two main subspecies of the button mushroom Agaricus bisporus reveal especially polymorphic chromosome ends.</title>
        <authorList>
            <person name="Sonnenberg A.S.M."/>
            <person name="Sedaghat-Telgerd N."/>
            <person name="Lavrijssen B."/>
            <person name="Ohm R.A."/>
            <person name="Hendrickx P.M."/>
            <person name="Scholtmeijer K."/>
            <person name="Baars J.J.P."/>
            <person name="van Peer A."/>
        </authorList>
    </citation>
    <scope>NUCLEOTIDE SEQUENCE [LARGE SCALE GENOMIC DNA]</scope>
    <source>
        <strain evidence="2 3">H119_p4</strain>
    </source>
</reference>
<proteinExistence type="predicted"/>
<organism evidence="2 3">
    <name type="scientific">Agaricus bisporus var. burnettii</name>
    <dbReference type="NCBI Taxonomy" id="192524"/>
    <lineage>
        <taxon>Eukaryota</taxon>
        <taxon>Fungi</taxon>
        <taxon>Dikarya</taxon>
        <taxon>Basidiomycota</taxon>
        <taxon>Agaricomycotina</taxon>
        <taxon>Agaricomycetes</taxon>
        <taxon>Agaricomycetidae</taxon>
        <taxon>Agaricales</taxon>
        <taxon>Agaricineae</taxon>
        <taxon>Agaricaceae</taxon>
        <taxon>Agaricus</taxon>
    </lineage>
</organism>
<dbReference type="InterPro" id="IPR005302">
    <property type="entry name" value="MoCF_Sase_C"/>
</dbReference>
<evidence type="ECO:0000313" key="2">
    <source>
        <dbReference type="EMBL" id="KAF7760153.1"/>
    </source>
</evidence>
<dbReference type="Proteomes" id="UP000629468">
    <property type="component" value="Unassembled WGS sequence"/>
</dbReference>
<protein>
    <recommendedName>
        <fullName evidence="1">MOSC domain-containing protein</fullName>
    </recommendedName>
</protein>
<dbReference type="GO" id="GO:0030170">
    <property type="term" value="F:pyridoxal phosphate binding"/>
    <property type="evidence" value="ECO:0007669"/>
    <property type="project" value="InterPro"/>
</dbReference>
<dbReference type="PANTHER" id="PTHR14237:SF19">
    <property type="entry name" value="MITOCHONDRIAL AMIDOXIME REDUCING COMPONENT 1"/>
    <property type="match status" value="1"/>
</dbReference>
<dbReference type="SUPFAM" id="SSF141673">
    <property type="entry name" value="MOSC N-terminal domain-like"/>
    <property type="match status" value="1"/>
</dbReference>
<dbReference type="AlphaFoldDB" id="A0A8H7C0U6"/>
<dbReference type="InterPro" id="IPR005303">
    <property type="entry name" value="MOCOS_middle"/>
</dbReference>
<dbReference type="SUPFAM" id="SSF50800">
    <property type="entry name" value="PK beta-barrel domain-like"/>
    <property type="match status" value="1"/>
</dbReference>
<dbReference type="GO" id="GO:0003824">
    <property type="term" value="F:catalytic activity"/>
    <property type="evidence" value="ECO:0007669"/>
    <property type="project" value="InterPro"/>
</dbReference>
<dbReference type="Pfam" id="PF03473">
    <property type="entry name" value="MOSC"/>
    <property type="match status" value="1"/>
</dbReference>
<dbReference type="PANTHER" id="PTHR14237">
    <property type="entry name" value="MOLYBDOPTERIN COFACTOR SULFURASE MOSC"/>
    <property type="match status" value="1"/>
</dbReference>
<dbReference type="Pfam" id="PF03476">
    <property type="entry name" value="MOSC_N"/>
    <property type="match status" value="1"/>
</dbReference>